<dbReference type="EMBL" id="VIFM01000055">
    <property type="protein sequence ID" value="TQF14932.1"/>
    <property type="molecule type" value="Genomic_DNA"/>
</dbReference>
<sequence length="625" mass="68623">MDDVRGLPAEVVRHGRARAREAGAAISFLHRQLSREGIERIGPQARAAPGIGVSGEAFRAARASKMEMPGDGAGVGLASAEGRRGVPRVARPSASGLRDAEARRGGGWGARVGGHVAACAEAGNLQAVYAGDVTEALHSYLERAAECFARQEEEEAFGAVMDAWRECRASELVLFAQELEARLDSTHAGREGASAEARRAARDLARGLGAQGQPREVEARLDALLDCLPDPRYIPGLLAIARLPSAEEPQRVLRLCAALRHVGPPFDVEPLEALYERMRPEAWASAARLSFVISLGRDWVPRELDAKAGELLAALWEALRVRAEKESRNASIRETWLPRVYANPEDDDVRLVMADQLLETGDPLGEFIVLQCSPTPDEERIDELLATHLRSWEMPLGGHIDSGATRFERGFPVAVRMAKEAASLILPEPGPAWSTVREIDWATVAWSVVHAQWLAHPHLRGVTRMRRVEPYWARLMGQPPSVSRLELWGSVAAQVFRTPALGDVFDRLALWPNLTWLELHAGHEEDVSLCATSTLATKLERFDATLPGVWMLTVRPGDKVPIEVTLASARAVESFWGLLSAAEGFGKRGLRVRCHRDVDAARLNADRWSMSRFSHVEWVSMSALR</sequence>
<dbReference type="Proteomes" id="UP000315369">
    <property type="component" value="Unassembled WGS sequence"/>
</dbReference>
<dbReference type="InterPro" id="IPR014338">
    <property type="entry name" value="CHP02996_rpt-companion-dom"/>
</dbReference>
<comment type="caution">
    <text evidence="1">The sequence shown here is derived from an EMBL/GenBank/DDBJ whole genome shotgun (WGS) entry which is preliminary data.</text>
</comment>
<gene>
    <name evidence="1" type="ORF">FJV41_16235</name>
</gene>
<dbReference type="NCBIfam" id="TIGR02996">
    <property type="entry name" value="rpt_mate_G_obs"/>
    <property type="match status" value="1"/>
</dbReference>
<keyword evidence="2" id="KW-1185">Reference proteome</keyword>
<dbReference type="OrthoDB" id="5379484at2"/>
<reference evidence="1 2" key="1">
    <citation type="submission" date="2019-06" db="EMBL/GenBank/DDBJ databases">
        <authorList>
            <person name="Livingstone P."/>
            <person name="Whitworth D."/>
        </authorList>
    </citation>
    <scope>NUCLEOTIDE SEQUENCE [LARGE SCALE GENOMIC DNA]</scope>
    <source>
        <strain evidence="1 2">AM401</strain>
    </source>
</reference>
<evidence type="ECO:0000313" key="2">
    <source>
        <dbReference type="Proteomes" id="UP000315369"/>
    </source>
</evidence>
<accession>A0A540X0Z9</accession>
<evidence type="ECO:0000313" key="1">
    <source>
        <dbReference type="EMBL" id="TQF14932.1"/>
    </source>
</evidence>
<organism evidence="1 2">
    <name type="scientific">Myxococcus llanfairpwllgwyngyllgogerychwyrndrobwllllantysiliogogogochensis</name>
    <dbReference type="NCBI Taxonomy" id="2590453"/>
    <lineage>
        <taxon>Bacteria</taxon>
        <taxon>Pseudomonadati</taxon>
        <taxon>Myxococcota</taxon>
        <taxon>Myxococcia</taxon>
        <taxon>Myxococcales</taxon>
        <taxon>Cystobacterineae</taxon>
        <taxon>Myxococcaceae</taxon>
        <taxon>Myxococcus</taxon>
    </lineage>
</organism>
<dbReference type="AlphaFoldDB" id="A0A540X0Z9"/>
<proteinExistence type="predicted"/>
<name>A0A540X0Z9_9BACT</name>
<protein>
    <submittedName>
        <fullName evidence="1">TIGR02996 domain-containing protein</fullName>
    </submittedName>
</protein>